<dbReference type="Proteomes" id="UP000218102">
    <property type="component" value="Unassembled WGS sequence"/>
</dbReference>
<organism evidence="1 2">
    <name type="scientific">Pseudomonas plecoglossicida</name>
    <dbReference type="NCBI Taxonomy" id="70775"/>
    <lineage>
        <taxon>Bacteria</taxon>
        <taxon>Pseudomonadati</taxon>
        <taxon>Pseudomonadota</taxon>
        <taxon>Gammaproteobacteria</taxon>
        <taxon>Pseudomonadales</taxon>
        <taxon>Pseudomonadaceae</taxon>
        <taxon>Pseudomonas</taxon>
    </lineage>
</organism>
<reference evidence="1 2" key="1">
    <citation type="submission" date="2017-09" db="EMBL/GenBank/DDBJ databases">
        <authorList>
            <person name="Ehlers B."/>
            <person name="Leendertz F.H."/>
        </authorList>
    </citation>
    <scope>NUCLEOTIDE SEQUENCE [LARGE SCALE GENOMIC DNA]</scope>
    <source>
        <strain evidence="1 2">DJ-1</strain>
    </source>
</reference>
<proteinExistence type="predicted"/>
<sequence>MSITFDADSVSVESVGRNSQVRVTVEGKGSDIAESLHIDDRLHDLEPHEIVNHIGAGKLLETMDEAEISEWLASSDVDPTEFLSAIGEEEVLRWLNNE</sequence>
<accession>A0A2A3LVS6</accession>
<name>A0A2A3LVS6_PSEDL</name>
<protein>
    <submittedName>
        <fullName evidence="1">Uncharacterized protein</fullName>
    </submittedName>
</protein>
<evidence type="ECO:0000313" key="1">
    <source>
        <dbReference type="EMBL" id="PBJ91970.1"/>
    </source>
</evidence>
<dbReference type="RefSeq" id="WP_096010381.1">
    <property type="nucleotide sequence ID" value="NZ_NTME01000073.1"/>
</dbReference>
<evidence type="ECO:0000313" key="2">
    <source>
        <dbReference type="Proteomes" id="UP000218102"/>
    </source>
</evidence>
<dbReference type="EMBL" id="NTME01000073">
    <property type="protein sequence ID" value="PBJ91970.1"/>
    <property type="molecule type" value="Genomic_DNA"/>
</dbReference>
<gene>
    <name evidence="1" type="ORF">CMV24_29530</name>
</gene>
<dbReference type="AlphaFoldDB" id="A0A2A3LVS6"/>
<comment type="caution">
    <text evidence="1">The sequence shown here is derived from an EMBL/GenBank/DDBJ whole genome shotgun (WGS) entry which is preliminary data.</text>
</comment>